<evidence type="ECO:0000313" key="2">
    <source>
        <dbReference type="Proteomes" id="UP000604737"/>
    </source>
</evidence>
<proteinExistence type="predicted"/>
<accession>A0ABQ3H1G5</accession>
<gene>
    <name evidence="1" type="ORF">GCM10007350_22020</name>
</gene>
<comment type="caution">
    <text evidence="1">The sequence shown here is derived from an EMBL/GenBank/DDBJ whole genome shotgun (WGS) entry which is preliminary data.</text>
</comment>
<protein>
    <recommendedName>
        <fullName evidence="3">DUF1640 domain-containing protein</fullName>
    </recommendedName>
</protein>
<dbReference type="Proteomes" id="UP000604737">
    <property type="component" value="Unassembled WGS sequence"/>
</dbReference>
<dbReference type="RefSeq" id="WP_189460719.1">
    <property type="nucleotide sequence ID" value="NZ_BMYO01000005.1"/>
</dbReference>
<reference evidence="2" key="1">
    <citation type="journal article" date="2019" name="Int. J. Syst. Evol. Microbiol.">
        <title>The Global Catalogue of Microorganisms (GCM) 10K type strain sequencing project: providing services to taxonomists for standard genome sequencing and annotation.</title>
        <authorList>
            <consortium name="The Broad Institute Genomics Platform"/>
            <consortium name="The Broad Institute Genome Sequencing Center for Infectious Disease"/>
            <person name="Wu L."/>
            <person name="Ma J."/>
        </authorList>
    </citation>
    <scope>NUCLEOTIDE SEQUENCE [LARGE SCALE GENOMIC DNA]</scope>
    <source>
        <strain evidence="2">KCTC 23701</strain>
    </source>
</reference>
<organism evidence="1 2">
    <name type="scientific">Jeongeupia chitinilytica</name>
    <dbReference type="NCBI Taxonomy" id="1041641"/>
    <lineage>
        <taxon>Bacteria</taxon>
        <taxon>Pseudomonadati</taxon>
        <taxon>Pseudomonadota</taxon>
        <taxon>Betaproteobacteria</taxon>
        <taxon>Neisseriales</taxon>
        <taxon>Chitinibacteraceae</taxon>
        <taxon>Jeongeupia</taxon>
    </lineage>
</organism>
<evidence type="ECO:0008006" key="3">
    <source>
        <dbReference type="Google" id="ProtNLM"/>
    </source>
</evidence>
<name>A0ABQ3H1G5_9NEIS</name>
<evidence type="ECO:0000313" key="1">
    <source>
        <dbReference type="EMBL" id="GHD63811.1"/>
    </source>
</evidence>
<dbReference type="EMBL" id="BMYO01000005">
    <property type="protein sequence ID" value="GHD63811.1"/>
    <property type="molecule type" value="Genomic_DNA"/>
</dbReference>
<keyword evidence="2" id="KW-1185">Reference proteome</keyword>
<sequence length="75" mass="7876">MAENDNSLALMLGRMEGKLDMVLANQSAMNERVDGIEERLREVETQAAKSGALGGAIAAVGTALAVEFIKRAITG</sequence>